<dbReference type="GO" id="GO:0016763">
    <property type="term" value="F:pentosyltransferase activity"/>
    <property type="evidence" value="ECO:0007669"/>
    <property type="project" value="TreeGrafter"/>
</dbReference>
<evidence type="ECO:0000256" key="3">
    <source>
        <dbReference type="ARBA" id="ARBA00022676"/>
    </source>
</evidence>
<dbReference type="AlphaFoldDB" id="A0A327JW46"/>
<evidence type="ECO:0000313" key="11">
    <source>
        <dbReference type="Proteomes" id="UP000248863"/>
    </source>
</evidence>
<evidence type="ECO:0000313" key="10">
    <source>
        <dbReference type="EMBL" id="RAI30740.1"/>
    </source>
</evidence>
<feature type="transmembrane region" description="Helical" evidence="8">
    <location>
        <begin position="209"/>
        <end position="229"/>
    </location>
</feature>
<keyword evidence="4" id="KW-0808">Transferase</keyword>
<keyword evidence="7 8" id="KW-0472">Membrane</keyword>
<feature type="transmembrane region" description="Helical" evidence="8">
    <location>
        <begin position="259"/>
        <end position="280"/>
    </location>
</feature>
<feature type="transmembrane region" description="Helical" evidence="8">
    <location>
        <begin position="86"/>
        <end position="102"/>
    </location>
</feature>
<evidence type="ECO:0000256" key="6">
    <source>
        <dbReference type="ARBA" id="ARBA00022989"/>
    </source>
</evidence>
<keyword evidence="5 8" id="KW-0812">Transmembrane</keyword>
<accession>A0A327JW46</accession>
<proteinExistence type="predicted"/>
<dbReference type="GO" id="GO:0005886">
    <property type="term" value="C:plasma membrane"/>
    <property type="evidence" value="ECO:0007669"/>
    <property type="project" value="UniProtKB-SubCell"/>
</dbReference>
<organism evidence="10 11">
    <name type="scientific">Rhodoplanes elegans</name>
    <dbReference type="NCBI Taxonomy" id="29408"/>
    <lineage>
        <taxon>Bacteria</taxon>
        <taxon>Pseudomonadati</taxon>
        <taxon>Pseudomonadota</taxon>
        <taxon>Alphaproteobacteria</taxon>
        <taxon>Hyphomicrobiales</taxon>
        <taxon>Nitrobacteraceae</taxon>
        <taxon>Rhodoplanes</taxon>
    </lineage>
</organism>
<dbReference type="GO" id="GO:0009103">
    <property type="term" value="P:lipopolysaccharide biosynthetic process"/>
    <property type="evidence" value="ECO:0007669"/>
    <property type="project" value="UniProtKB-ARBA"/>
</dbReference>
<feature type="domain" description="Glycosyltransferase RgtA/B/C/D-like" evidence="9">
    <location>
        <begin position="64"/>
        <end position="225"/>
    </location>
</feature>
<feature type="transmembrane region" description="Helical" evidence="8">
    <location>
        <begin position="361"/>
        <end position="381"/>
    </location>
</feature>
<dbReference type="OrthoDB" id="7671407at2"/>
<evidence type="ECO:0000256" key="2">
    <source>
        <dbReference type="ARBA" id="ARBA00022475"/>
    </source>
</evidence>
<dbReference type="PANTHER" id="PTHR33908:SF9">
    <property type="entry name" value="BLL5595 PROTEIN"/>
    <property type="match status" value="1"/>
</dbReference>
<feature type="transmembrane region" description="Helical" evidence="8">
    <location>
        <begin position="309"/>
        <end position="329"/>
    </location>
</feature>
<dbReference type="RefSeq" id="WP_111360133.1">
    <property type="nucleotide sequence ID" value="NZ_NHSK01000253.1"/>
</dbReference>
<name>A0A327JW46_9BRAD</name>
<comment type="caution">
    <text evidence="10">The sequence shown here is derived from an EMBL/GenBank/DDBJ whole genome shotgun (WGS) entry which is preliminary data.</text>
</comment>
<evidence type="ECO:0000256" key="5">
    <source>
        <dbReference type="ARBA" id="ARBA00022692"/>
    </source>
</evidence>
<reference evidence="10 11" key="1">
    <citation type="submission" date="2017-07" db="EMBL/GenBank/DDBJ databases">
        <title>Draft Genome Sequences of Select Purple Nonsulfur Bacteria.</title>
        <authorList>
            <person name="Lasarre B."/>
            <person name="Mckinlay J.B."/>
        </authorList>
    </citation>
    <scope>NUCLEOTIDE SEQUENCE [LARGE SCALE GENOMIC DNA]</scope>
    <source>
        <strain evidence="10 11">DSM 11907</strain>
    </source>
</reference>
<keyword evidence="3" id="KW-0328">Glycosyltransferase</keyword>
<keyword evidence="2" id="KW-1003">Cell membrane</keyword>
<feature type="transmembrane region" description="Helical" evidence="8">
    <location>
        <begin position="335"/>
        <end position="354"/>
    </location>
</feature>
<protein>
    <recommendedName>
        <fullName evidence="9">Glycosyltransferase RgtA/B/C/D-like domain-containing protein</fullName>
    </recommendedName>
</protein>
<evidence type="ECO:0000256" key="1">
    <source>
        <dbReference type="ARBA" id="ARBA00004651"/>
    </source>
</evidence>
<dbReference type="Pfam" id="PF13231">
    <property type="entry name" value="PMT_2"/>
    <property type="match status" value="1"/>
</dbReference>
<keyword evidence="6 8" id="KW-1133">Transmembrane helix</keyword>
<feature type="transmembrane region" description="Helical" evidence="8">
    <location>
        <begin position="21"/>
        <end position="40"/>
    </location>
</feature>
<keyword evidence="11" id="KW-1185">Reference proteome</keyword>
<evidence type="ECO:0000256" key="7">
    <source>
        <dbReference type="ARBA" id="ARBA00023136"/>
    </source>
</evidence>
<evidence type="ECO:0000256" key="4">
    <source>
        <dbReference type="ARBA" id="ARBA00022679"/>
    </source>
</evidence>
<feature type="transmembrane region" description="Helical" evidence="8">
    <location>
        <begin position="108"/>
        <end position="127"/>
    </location>
</feature>
<dbReference type="EMBL" id="NPEU01000576">
    <property type="protein sequence ID" value="RAI30740.1"/>
    <property type="molecule type" value="Genomic_DNA"/>
</dbReference>
<evidence type="ECO:0000259" key="9">
    <source>
        <dbReference type="Pfam" id="PF13231"/>
    </source>
</evidence>
<gene>
    <name evidence="10" type="ORF">CH338_27115</name>
</gene>
<dbReference type="PANTHER" id="PTHR33908">
    <property type="entry name" value="MANNOSYLTRANSFERASE YKCB-RELATED"/>
    <property type="match status" value="1"/>
</dbReference>
<dbReference type="InterPro" id="IPR050297">
    <property type="entry name" value="LipidA_mod_glycosyltrf_83"/>
</dbReference>
<feature type="transmembrane region" description="Helical" evidence="8">
    <location>
        <begin position="167"/>
        <end position="197"/>
    </location>
</feature>
<dbReference type="InterPro" id="IPR038731">
    <property type="entry name" value="RgtA/B/C-like"/>
</dbReference>
<evidence type="ECO:0000256" key="8">
    <source>
        <dbReference type="SAM" id="Phobius"/>
    </source>
</evidence>
<comment type="subcellular location">
    <subcellularLocation>
        <location evidence="1">Cell membrane</location>
        <topology evidence="1">Multi-pass membrane protein</topology>
    </subcellularLocation>
</comment>
<sequence length="531" mass="59056">MSKRTGLAGLVDYARREPFEVLLIVLVGHVLVWTLMPALLNANLQLDLAEDLALGREWQLVYWKHPPLPWWIAAGLYQLTGDVRMIYVLGPLASAVAMWAVWRLGKDIVGGFPALLAVLALEGLHFFNFSVIKFAHDQCQLPFWALTMLFFHRALTREETRARLMSWALAGIFLALSFWSKYAAFALAATLGLFLLVDRDARHAWKTPGPYVMALAFALVIAPNAWALVASDFLPFRYVDARAKTAAQWWQFAWYPLQWTFGQLGFLLPTLALLALLYPLRPAAAAQRPLTLGNVDPNVISPGAFDRRFLAWMALGPFAVTTLVAILLGRLPVAMWGYPLWSVLPLAVIAWRGVGFEDVRLIRFALGIVAVLVIMPLAYVLTEEVEPMLRDRPKATQFPGRRLADIVTRDFFEKTGQPLAYVTGTEFAANNVAVYGPTRPHVIVHGDPGLSPWIDMADVKKRGVLIVWEPQGEGLVPEWMKTFPGATVRGRMTLPRQARGKVAPVVLQYAIVPPEGAPLIILPPGTVPPPR</sequence>
<dbReference type="Proteomes" id="UP000248863">
    <property type="component" value="Unassembled WGS sequence"/>
</dbReference>